<evidence type="ECO:0000313" key="2">
    <source>
        <dbReference type="Proteomes" id="UP000245695"/>
    </source>
</evidence>
<sequence>MKIVSSKKDLDIALNDSENKIVVSNFKIVNSLKLLNNINITHAQRNRCKYTLENNIDDSAFLGFIGFAPIISEIGNVSFLNSMGIISSVGLHQILIILSHYTIKYDDKNNNIILTKI</sequence>
<organism evidence="1 2">
    <name type="scientific">Romboutsia hominis</name>
    <dbReference type="NCBI Taxonomy" id="1507512"/>
    <lineage>
        <taxon>Bacteria</taxon>
        <taxon>Bacillati</taxon>
        <taxon>Bacillota</taxon>
        <taxon>Clostridia</taxon>
        <taxon>Peptostreptococcales</taxon>
        <taxon>Peptostreptococcaceae</taxon>
        <taxon>Romboutsia</taxon>
    </lineage>
</organism>
<evidence type="ECO:0000313" key="1">
    <source>
        <dbReference type="EMBL" id="CEI73194.1"/>
    </source>
</evidence>
<accession>A0A2P2BVQ9</accession>
<reference evidence="1 2" key="1">
    <citation type="submission" date="2014-09" db="EMBL/GenBank/DDBJ databases">
        <authorList>
            <person name="Hornung B.V."/>
        </authorList>
    </citation>
    <scope>NUCLEOTIDE SEQUENCE [LARGE SCALE GENOMIC DNA]</scope>
    <source>
        <strain evidence="1 2">FRIFI</strain>
    </source>
</reference>
<dbReference type="RefSeq" id="WP_166505583.1">
    <property type="nucleotide sequence ID" value="NZ_JAKNTL010000007.1"/>
</dbReference>
<name>A0A2P2BVQ9_9FIRM</name>
<protein>
    <submittedName>
        <fullName evidence="1">Uncharacterized protein</fullName>
    </submittedName>
</protein>
<dbReference type="KEGG" id="rhom:FRIFI_1661"/>
<dbReference type="EMBL" id="LN650648">
    <property type="protein sequence ID" value="CEI73194.1"/>
    <property type="molecule type" value="Genomic_DNA"/>
</dbReference>
<gene>
    <name evidence="1" type="ORF">FRIFI_1661</name>
</gene>
<keyword evidence="2" id="KW-1185">Reference proteome</keyword>
<proteinExistence type="predicted"/>
<dbReference type="AlphaFoldDB" id="A0A2P2BVQ9"/>
<dbReference type="Proteomes" id="UP000245695">
    <property type="component" value="Chromosome 1"/>
</dbReference>